<evidence type="ECO:0000256" key="5">
    <source>
        <dbReference type="ARBA" id="ARBA00022801"/>
    </source>
</evidence>
<dbReference type="InterPro" id="IPR013320">
    <property type="entry name" value="ConA-like_dom_sf"/>
</dbReference>
<dbReference type="GO" id="GO:0031176">
    <property type="term" value="F:endo-1,4-beta-xylanase activity"/>
    <property type="evidence" value="ECO:0007669"/>
    <property type="project" value="UniProtKB-EC"/>
</dbReference>
<dbReference type="Gene3D" id="2.60.120.180">
    <property type="match status" value="1"/>
</dbReference>
<evidence type="ECO:0000256" key="3">
    <source>
        <dbReference type="ARBA" id="ARBA00012590"/>
    </source>
</evidence>
<evidence type="ECO:0000256" key="8">
    <source>
        <dbReference type="ARBA" id="ARBA00023326"/>
    </source>
</evidence>
<dbReference type="PANTHER" id="PTHR46828:SF2">
    <property type="entry name" value="ENDO-1,4-BETA-XYLANASE A-RELATED"/>
    <property type="match status" value="1"/>
</dbReference>
<feature type="chain" id="PRO_5032996144" description="endo-1,4-beta-xylanase" evidence="10">
    <location>
        <begin position="20"/>
        <end position="393"/>
    </location>
</feature>
<dbReference type="Pfam" id="PF00457">
    <property type="entry name" value="Glyco_hydro_11"/>
    <property type="match status" value="1"/>
</dbReference>
<keyword evidence="4 12" id="KW-0858">Xylan degradation</keyword>
<dbReference type="UniPathway" id="UPA00114"/>
<keyword evidence="5 12" id="KW-0378">Hydrolase</keyword>
<keyword evidence="7 12" id="KW-0326">Glycosidase</keyword>
<organism evidence="12">
    <name type="scientific">uncultured bacterium contig00052</name>
    <dbReference type="NCBI Taxonomy" id="1181536"/>
    <lineage>
        <taxon>Bacteria</taxon>
        <taxon>environmental samples</taxon>
    </lineage>
</organism>
<name>A0A806JYR6_9BACT</name>
<keyword evidence="10" id="KW-0732">Signal</keyword>
<dbReference type="SUPFAM" id="SSF49899">
    <property type="entry name" value="Concanavalin A-like lectins/glucanases"/>
    <property type="match status" value="1"/>
</dbReference>
<comment type="catalytic activity">
    <reaction evidence="1">
        <text>Endohydrolysis of (1-&gt;4)-beta-D-xylosidic linkages in xylans.</text>
        <dbReference type="EC" id="3.2.1.8"/>
    </reaction>
</comment>
<feature type="region of interest" description="Disordered" evidence="9">
    <location>
        <begin position="271"/>
        <end position="304"/>
    </location>
</feature>
<dbReference type="InterPro" id="IPR001137">
    <property type="entry name" value="Glyco_hydro_11"/>
</dbReference>
<dbReference type="EMBL" id="JQ844185">
    <property type="protein sequence ID" value="AGS52191.1"/>
    <property type="molecule type" value="Genomic_DNA"/>
</dbReference>
<dbReference type="AlphaFoldDB" id="A0A806JYR6"/>
<keyword evidence="6" id="KW-0119">Carbohydrate metabolism</keyword>
<reference evidence="12" key="1">
    <citation type="submission" date="2012-03" db="EMBL/GenBank/DDBJ databases">
        <title>Functional metagenomics reveals considerable lignocellulase gene clusters in the gut microbiome of a wood-feeding higher termite.</title>
        <authorList>
            <person name="Liu N."/>
        </authorList>
    </citation>
    <scope>NUCLEOTIDE SEQUENCE</scope>
</reference>
<evidence type="ECO:0000256" key="4">
    <source>
        <dbReference type="ARBA" id="ARBA00022651"/>
    </source>
</evidence>
<feature type="region of interest" description="Disordered" evidence="9">
    <location>
        <begin position="319"/>
        <end position="342"/>
    </location>
</feature>
<comment type="pathway">
    <text evidence="2">Glycan degradation; xylan degradation.</text>
</comment>
<evidence type="ECO:0000259" key="11">
    <source>
        <dbReference type="Pfam" id="PF00457"/>
    </source>
</evidence>
<evidence type="ECO:0000256" key="10">
    <source>
        <dbReference type="SAM" id="SignalP"/>
    </source>
</evidence>
<dbReference type="EC" id="3.2.1.8" evidence="3"/>
<sequence>MKKQAVILFLAVLFAPLFAQDACQQTAKLSGGSQLSMNGNQGMGNLSGTDYHYEAWIEGGNSSDQKLIWYGASQGGGAAFRAEWKNPNDYLGRIGYYWGGSNGPAYSTLNNVYMDFNYTRSGNNTAGDYSYIGVYGWARNPSASNNERLIEYYVVEDWYGNQWQDQSTPVGNNTIQGTNIGSFTVDGSGYDLYKKTRTGPSIDGNSTFTQIFSVRKNQRKCGTISVTEHFKEWEKTGGLKFNNLYDLKFLVEAGGGTGWFDATYIKITKNAASSGSGTSSSSVAASSSSRASSSSVTASSSSRASSSSAVASSSSIASSSSAAESSSSQQSEIEPSSSSEESTLILTTNHLPLTTNQPTYYNLKGEPLGTTKPVNPGIYIEKNGNQVHKIVVR</sequence>
<evidence type="ECO:0000256" key="9">
    <source>
        <dbReference type="SAM" id="MobiDB-lite"/>
    </source>
</evidence>
<accession>A0A806JYR6</accession>
<evidence type="ECO:0000313" key="12">
    <source>
        <dbReference type="EMBL" id="AGS52191.1"/>
    </source>
</evidence>
<evidence type="ECO:0000256" key="7">
    <source>
        <dbReference type="ARBA" id="ARBA00023295"/>
    </source>
</evidence>
<protein>
    <recommendedName>
        <fullName evidence="3">endo-1,4-beta-xylanase</fullName>
        <ecNumber evidence="3">3.2.1.8</ecNumber>
    </recommendedName>
</protein>
<proteinExistence type="predicted"/>
<dbReference type="PANTHER" id="PTHR46828">
    <property type="entry name" value="ENDO-1,4-BETA-XYLANASE A-RELATED"/>
    <property type="match status" value="1"/>
</dbReference>
<dbReference type="GO" id="GO:0045493">
    <property type="term" value="P:xylan catabolic process"/>
    <property type="evidence" value="ECO:0007669"/>
    <property type="project" value="UniProtKB-UniPathway"/>
</dbReference>
<keyword evidence="8" id="KW-0624">Polysaccharide degradation</keyword>
<evidence type="ECO:0000256" key="2">
    <source>
        <dbReference type="ARBA" id="ARBA00004851"/>
    </source>
</evidence>
<evidence type="ECO:0000256" key="1">
    <source>
        <dbReference type="ARBA" id="ARBA00000681"/>
    </source>
</evidence>
<feature type="signal peptide" evidence="10">
    <location>
        <begin position="1"/>
        <end position="19"/>
    </location>
</feature>
<feature type="domain" description="GH11" evidence="11">
    <location>
        <begin position="72"/>
        <end position="258"/>
    </location>
</feature>
<dbReference type="InterPro" id="IPR033123">
    <property type="entry name" value="GH11_dom"/>
</dbReference>
<dbReference type="InterPro" id="IPR013319">
    <property type="entry name" value="GH11/12"/>
</dbReference>
<evidence type="ECO:0000256" key="6">
    <source>
        <dbReference type="ARBA" id="ARBA00023277"/>
    </source>
</evidence>